<sequence length="233" mass="24302">MTTLADLPARTAAADPARPLLTFYDDGTGEWVELSGNTFANWVSKTANLLVDGCGLGPGDTALVAVTPHWQTAAILVGCWAAGVAVETDPDAGADVAFASSAVDTSAGDRFFLGLAAMGMPYRGDLPTGWVDYIAEVRPHGDHFRPVTPVRPDDLALGGETHAAVLARATARAGELGIPANGRVLVDVSRYPDPVDHLLAPWASAASIVLCKDVDATTLQRRAETERAGLTLS</sequence>
<dbReference type="InterPro" id="IPR017523">
    <property type="entry name" value="Rv3268"/>
</dbReference>
<dbReference type="AlphaFoldDB" id="A0A8J3Z0I7"/>
<accession>A0A8J3Z0I7</accession>
<keyword evidence="2" id="KW-1185">Reference proteome</keyword>
<name>A0A8J3Z0I7_9ACTN</name>
<evidence type="ECO:0000313" key="1">
    <source>
        <dbReference type="EMBL" id="GIJ53031.1"/>
    </source>
</evidence>
<dbReference type="InterPro" id="IPR042099">
    <property type="entry name" value="ANL_N_sf"/>
</dbReference>
<proteinExistence type="predicted"/>
<dbReference type="SUPFAM" id="SSF56801">
    <property type="entry name" value="Acetyl-CoA synthetase-like"/>
    <property type="match status" value="1"/>
</dbReference>
<reference evidence="1" key="1">
    <citation type="submission" date="2021-01" db="EMBL/GenBank/DDBJ databases">
        <title>Whole genome shotgun sequence of Virgisporangium aurantiacum NBRC 16421.</title>
        <authorList>
            <person name="Komaki H."/>
            <person name="Tamura T."/>
        </authorList>
    </citation>
    <scope>NUCLEOTIDE SEQUENCE</scope>
    <source>
        <strain evidence="1">NBRC 16421</strain>
    </source>
</reference>
<dbReference type="NCBIfam" id="TIGR03089">
    <property type="entry name" value="TIGR03089 family protein"/>
    <property type="match status" value="1"/>
</dbReference>
<protein>
    <submittedName>
        <fullName evidence="1">Acyl-CoA synthetase</fullName>
    </submittedName>
</protein>
<evidence type="ECO:0000313" key="2">
    <source>
        <dbReference type="Proteomes" id="UP000612585"/>
    </source>
</evidence>
<gene>
    <name evidence="1" type="ORF">Vau01_005470</name>
</gene>
<dbReference type="Proteomes" id="UP000612585">
    <property type="component" value="Unassembled WGS sequence"/>
</dbReference>
<dbReference type="Gene3D" id="3.40.50.12780">
    <property type="entry name" value="N-terminal domain of ligase-like"/>
    <property type="match status" value="1"/>
</dbReference>
<comment type="caution">
    <text evidence="1">The sequence shown here is derived from an EMBL/GenBank/DDBJ whole genome shotgun (WGS) entry which is preliminary data.</text>
</comment>
<dbReference type="RefSeq" id="WP_203986741.1">
    <property type="nucleotide sequence ID" value="NZ_BOPG01000004.1"/>
</dbReference>
<organism evidence="1 2">
    <name type="scientific">Virgisporangium aurantiacum</name>
    <dbReference type="NCBI Taxonomy" id="175570"/>
    <lineage>
        <taxon>Bacteria</taxon>
        <taxon>Bacillati</taxon>
        <taxon>Actinomycetota</taxon>
        <taxon>Actinomycetes</taxon>
        <taxon>Micromonosporales</taxon>
        <taxon>Micromonosporaceae</taxon>
        <taxon>Virgisporangium</taxon>
    </lineage>
</organism>
<dbReference type="EMBL" id="BOPG01000004">
    <property type="protein sequence ID" value="GIJ53031.1"/>
    <property type="molecule type" value="Genomic_DNA"/>
</dbReference>